<comment type="catalytic activity">
    <reaction evidence="4">
        <text>(S)-ureidoglycolate = urea + glyoxylate</text>
        <dbReference type="Rhea" id="RHEA:11304"/>
        <dbReference type="ChEBI" id="CHEBI:16199"/>
        <dbReference type="ChEBI" id="CHEBI:36655"/>
        <dbReference type="ChEBI" id="CHEBI:57296"/>
        <dbReference type="EC" id="4.3.2.3"/>
    </reaction>
</comment>
<dbReference type="GO" id="GO:0006144">
    <property type="term" value="P:purine nucleobase metabolic process"/>
    <property type="evidence" value="ECO:0007669"/>
    <property type="project" value="UniProtKB-KW"/>
</dbReference>
<name>A0A974PXR1_9RHOO</name>
<dbReference type="InterPro" id="IPR007247">
    <property type="entry name" value="Ureidogly_lyase"/>
</dbReference>
<dbReference type="EMBL" id="CP064781">
    <property type="protein sequence ID" value="QRJ63360.1"/>
    <property type="molecule type" value="Genomic_DNA"/>
</dbReference>
<accession>A0A974PXR1</accession>
<proteinExistence type="predicted"/>
<keyword evidence="2" id="KW-0659">Purine metabolism</keyword>
<evidence type="ECO:0000313" key="6">
    <source>
        <dbReference type="Proteomes" id="UP000663444"/>
    </source>
</evidence>
<dbReference type="Pfam" id="PF04115">
    <property type="entry name" value="Ureidogly_lyase"/>
    <property type="match status" value="1"/>
</dbReference>
<evidence type="ECO:0000313" key="5">
    <source>
        <dbReference type="EMBL" id="QRJ63360.1"/>
    </source>
</evidence>
<gene>
    <name evidence="5" type="ORF">IWH25_16680</name>
</gene>
<dbReference type="KEGG" id="ares:IWH25_16680"/>
<sequence length="163" mass="17163">MSPLVDALRAEALTAAAFAPYGQVIECAGHASYAINAGSSQRFSDLAQLESDAAGRLALSIFRAAAQALPCRLHTLERHPLGSQAFVPLAGQRFVVVVAETADPGTLRAFVSDGRQGVNFRPATWHHPLLAIDAGEFLVADRIGPGDNCEVIDLAGRGLSVRC</sequence>
<dbReference type="GO" id="GO:0004848">
    <property type="term" value="F:ureidoglycolate hydrolase activity"/>
    <property type="evidence" value="ECO:0007669"/>
    <property type="project" value="InterPro"/>
</dbReference>
<organism evidence="5 6">
    <name type="scientific">Azospira restricta</name>
    <dbReference type="NCBI Taxonomy" id="404405"/>
    <lineage>
        <taxon>Bacteria</taxon>
        <taxon>Pseudomonadati</taxon>
        <taxon>Pseudomonadota</taxon>
        <taxon>Betaproteobacteria</taxon>
        <taxon>Rhodocyclales</taxon>
        <taxon>Rhodocyclaceae</taxon>
        <taxon>Azospira</taxon>
    </lineage>
</organism>
<dbReference type="GO" id="GO:0050385">
    <property type="term" value="F:ureidoglycolate lyase activity"/>
    <property type="evidence" value="ECO:0007669"/>
    <property type="project" value="UniProtKB-EC"/>
</dbReference>
<keyword evidence="6" id="KW-1185">Reference proteome</keyword>
<evidence type="ECO:0000256" key="1">
    <source>
        <dbReference type="ARBA" id="ARBA00011738"/>
    </source>
</evidence>
<protein>
    <submittedName>
        <fullName evidence="5">Ureidoglycolate lyase</fullName>
    </submittedName>
</protein>
<dbReference type="InterPro" id="IPR047233">
    <property type="entry name" value="UAH_cupin"/>
</dbReference>
<evidence type="ECO:0000256" key="2">
    <source>
        <dbReference type="ARBA" id="ARBA00022631"/>
    </source>
</evidence>
<dbReference type="GO" id="GO:0000256">
    <property type="term" value="P:allantoin catabolic process"/>
    <property type="evidence" value="ECO:0007669"/>
    <property type="project" value="InterPro"/>
</dbReference>
<evidence type="ECO:0000256" key="4">
    <source>
        <dbReference type="ARBA" id="ARBA00047684"/>
    </source>
</evidence>
<dbReference type="RefSeq" id="WP_203386887.1">
    <property type="nucleotide sequence ID" value="NZ_CP064781.1"/>
</dbReference>
<dbReference type="InterPro" id="IPR024060">
    <property type="entry name" value="Ureidoglycolate_lyase_dom_sf"/>
</dbReference>
<keyword evidence="3 5" id="KW-0456">Lyase</keyword>
<comment type="subunit">
    <text evidence="1">Homodimer.</text>
</comment>
<dbReference type="InterPro" id="IPR011051">
    <property type="entry name" value="RmlC_Cupin_sf"/>
</dbReference>
<reference evidence="5" key="1">
    <citation type="submission" date="2020-11" db="EMBL/GenBank/DDBJ databases">
        <title>Azospira restricta DSM 18626 genome sequence.</title>
        <authorList>
            <person name="Moe W.M."/>
        </authorList>
    </citation>
    <scope>NUCLEOTIDE SEQUENCE</scope>
    <source>
        <strain evidence="5">DSM 18626</strain>
    </source>
</reference>
<dbReference type="CDD" id="cd20298">
    <property type="entry name" value="cupin_UAH"/>
    <property type="match status" value="1"/>
</dbReference>
<dbReference type="PIRSF" id="PIRSF017306">
    <property type="entry name" value="Ureidogly_hydro"/>
    <property type="match status" value="1"/>
</dbReference>
<dbReference type="Gene3D" id="2.60.120.480">
    <property type="entry name" value="Ureidoglycolate hydrolase"/>
    <property type="match status" value="1"/>
</dbReference>
<dbReference type="SUPFAM" id="SSF51182">
    <property type="entry name" value="RmlC-like cupins"/>
    <property type="match status" value="1"/>
</dbReference>
<dbReference type="PANTHER" id="PTHR21221:SF1">
    <property type="entry name" value="UREIDOGLYCOLATE LYASE"/>
    <property type="match status" value="1"/>
</dbReference>
<dbReference type="PANTHER" id="PTHR21221">
    <property type="entry name" value="UREIDOGLYCOLATE HYDROLASE"/>
    <property type="match status" value="1"/>
</dbReference>
<dbReference type="Proteomes" id="UP000663444">
    <property type="component" value="Chromosome"/>
</dbReference>
<evidence type="ECO:0000256" key="3">
    <source>
        <dbReference type="ARBA" id="ARBA00023239"/>
    </source>
</evidence>
<dbReference type="AlphaFoldDB" id="A0A974PXR1"/>